<feature type="compositionally biased region" description="Basic and acidic residues" evidence="1">
    <location>
        <begin position="196"/>
        <end position="207"/>
    </location>
</feature>
<dbReference type="Proteomes" id="UP000629420">
    <property type="component" value="Chromosome"/>
</dbReference>
<feature type="region of interest" description="Disordered" evidence="1">
    <location>
        <begin position="196"/>
        <end position="231"/>
    </location>
</feature>
<evidence type="ECO:0000313" key="2">
    <source>
        <dbReference type="EMBL" id="QQX76500.1"/>
    </source>
</evidence>
<name>A0ABX7DQU8_9FLAO</name>
<organism evidence="2 3">
    <name type="scientific">Aequorivita iocasae</name>
    <dbReference type="NCBI Taxonomy" id="2803865"/>
    <lineage>
        <taxon>Bacteria</taxon>
        <taxon>Pseudomonadati</taxon>
        <taxon>Bacteroidota</taxon>
        <taxon>Flavobacteriia</taxon>
        <taxon>Flavobacteriales</taxon>
        <taxon>Flavobacteriaceae</taxon>
        <taxon>Aequorivita</taxon>
    </lineage>
</organism>
<evidence type="ECO:0008006" key="4">
    <source>
        <dbReference type="Google" id="ProtNLM"/>
    </source>
</evidence>
<dbReference type="EMBL" id="CP068439">
    <property type="protein sequence ID" value="QQX76500.1"/>
    <property type="molecule type" value="Genomic_DNA"/>
</dbReference>
<evidence type="ECO:0000256" key="1">
    <source>
        <dbReference type="SAM" id="MobiDB-lite"/>
    </source>
</evidence>
<sequence>MDPIQKKVIRTKEYDIHFYVSLKDRITKKDKEYFWYKTGEIHNSFGGAAGELLHLGYVKYYAGNNLAEKGEFEYGLKTGIWKRWYSNGSLMEESRWVDGEKYGPYHYYNENGELMTQGKYRNNIKTDIWIDIKSKDTTWYRNGEPFKDHPRVVRKRLDSINGKESLLKRIFGKRDSTIVGKKEGFFGRIFKKKDSAKNSKLTPDPKEKKNKNTSILKRIFGKKERATDKNN</sequence>
<protein>
    <recommendedName>
        <fullName evidence="4">Toxin-antitoxin system YwqK family antitoxin</fullName>
    </recommendedName>
</protein>
<dbReference type="Gene3D" id="2.20.110.10">
    <property type="entry name" value="Histone H3 K4-specific methyltransferase SET7/9 N-terminal domain"/>
    <property type="match status" value="1"/>
</dbReference>
<feature type="compositionally biased region" description="Basic and acidic residues" evidence="1">
    <location>
        <begin position="221"/>
        <end position="231"/>
    </location>
</feature>
<dbReference type="RefSeq" id="WP_202336304.1">
    <property type="nucleotide sequence ID" value="NZ_CP068439.1"/>
</dbReference>
<keyword evidence="3" id="KW-1185">Reference proteome</keyword>
<accession>A0ABX7DQU8</accession>
<dbReference type="SUPFAM" id="SSF82185">
    <property type="entry name" value="Histone H3 K4-specific methyltransferase SET7/9 N-terminal domain"/>
    <property type="match status" value="1"/>
</dbReference>
<evidence type="ECO:0000313" key="3">
    <source>
        <dbReference type="Proteomes" id="UP000629420"/>
    </source>
</evidence>
<gene>
    <name evidence="2" type="ORF">JK629_14425</name>
</gene>
<reference evidence="2 3" key="1">
    <citation type="submission" date="2021-01" db="EMBL/GenBank/DDBJ databases">
        <title>Aequorivita sp. strain KX20305, a bacterium isolated from the sediment collected at a cold seep field in South China Sea.</title>
        <authorList>
            <person name="Zhang H."/>
            <person name="Li C."/>
        </authorList>
    </citation>
    <scope>NUCLEOTIDE SEQUENCE [LARGE SCALE GENOMIC DNA]</scope>
    <source>
        <strain evidence="2 3">KX20305</strain>
    </source>
</reference>
<proteinExistence type="predicted"/>